<dbReference type="Proteomes" id="UP001497497">
    <property type="component" value="Unassembled WGS sequence"/>
</dbReference>
<gene>
    <name evidence="2" type="ORF">GSLYS_00013908001</name>
</gene>
<feature type="domain" description="Reverse transcriptase" evidence="1">
    <location>
        <begin position="1"/>
        <end position="121"/>
    </location>
</feature>
<evidence type="ECO:0000259" key="1">
    <source>
        <dbReference type="PROSITE" id="PS50878"/>
    </source>
</evidence>
<proteinExistence type="predicted"/>
<dbReference type="Pfam" id="PF00078">
    <property type="entry name" value="RVT_1"/>
    <property type="match status" value="1"/>
</dbReference>
<comment type="caution">
    <text evidence="2">The sequence shown here is derived from an EMBL/GenBank/DDBJ whole genome shotgun (WGS) entry which is preliminary data.</text>
</comment>
<sequence>VTNGAKQGCVLAPTLFSIMYSAMLSDVFKDSATGLPIRFRTDGSVFNLRRLQAKTKVKHNTINELLFADDCALNALSEAVMQHSVDTFSEACNNFGLTINTKKTEVMYQSAPSKPYVEPNIII</sequence>
<dbReference type="PANTHER" id="PTHR47027">
    <property type="entry name" value="REVERSE TRANSCRIPTASE DOMAIN-CONTAINING PROTEIN"/>
    <property type="match status" value="1"/>
</dbReference>
<dbReference type="SUPFAM" id="SSF56672">
    <property type="entry name" value="DNA/RNA polymerases"/>
    <property type="match status" value="1"/>
</dbReference>
<dbReference type="InterPro" id="IPR043502">
    <property type="entry name" value="DNA/RNA_pol_sf"/>
</dbReference>
<keyword evidence="3" id="KW-1185">Reference proteome</keyword>
<evidence type="ECO:0000313" key="3">
    <source>
        <dbReference type="Proteomes" id="UP001497497"/>
    </source>
</evidence>
<organism evidence="2 3">
    <name type="scientific">Lymnaea stagnalis</name>
    <name type="common">Great pond snail</name>
    <name type="synonym">Helix stagnalis</name>
    <dbReference type="NCBI Taxonomy" id="6523"/>
    <lineage>
        <taxon>Eukaryota</taxon>
        <taxon>Metazoa</taxon>
        <taxon>Spiralia</taxon>
        <taxon>Lophotrochozoa</taxon>
        <taxon>Mollusca</taxon>
        <taxon>Gastropoda</taxon>
        <taxon>Heterobranchia</taxon>
        <taxon>Euthyneura</taxon>
        <taxon>Panpulmonata</taxon>
        <taxon>Hygrophila</taxon>
        <taxon>Lymnaeoidea</taxon>
        <taxon>Lymnaeidae</taxon>
        <taxon>Lymnaea</taxon>
    </lineage>
</organism>
<feature type="non-terminal residue" evidence="2">
    <location>
        <position position="123"/>
    </location>
</feature>
<dbReference type="PROSITE" id="PS50878">
    <property type="entry name" value="RT_POL"/>
    <property type="match status" value="1"/>
</dbReference>
<feature type="non-terminal residue" evidence="2">
    <location>
        <position position="1"/>
    </location>
</feature>
<reference evidence="2 3" key="1">
    <citation type="submission" date="2024-04" db="EMBL/GenBank/DDBJ databases">
        <authorList>
            <consortium name="Genoscope - CEA"/>
            <person name="William W."/>
        </authorList>
    </citation>
    <scope>NUCLEOTIDE SEQUENCE [LARGE SCALE GENOMIC DNA]</scope>
</reference>
<dbReference type="EMBL" id="CAXITT010000374">
    <property type="protein sequence ID" value="CAL1540204.1"/>
    <property type="molecule type" value="Genomic_DNA"/>
</dbReference>
<dbReference type="AlphaFoldDB" id="A0AAV2I2W0"/>
<name>A0AAV2I2W0_LYMST</name>
<dbReference type="InterPro" id="IPR000477">
    <property type="entry name" value="RT_dom"/>
</dbReference>
<accession>A0AAV2I2W0</accession>
<evidence type="ECO:0000313" key="2">
    <source>
        <dbReference type="EMBL" id="CAL1540204.1"/>
    </source>
</evidence>
<protein>
    <recommendedName>
        <fullName evidence="1">Reverse transcriptase domain-containing protein</fullName>
    </recommendedName>
</protein>
<dbReference type="PANTHER" id="PTHR47027:SF26">
    <property type="entry name" value="REVERSE TRANSCRIPTASE DOMAIN-CONTAINING PROTEIN"/>
    <property type="match status" value="1"/>
</dbReference>